<dbReference type="AlphaFoldDB" id="A0A1H8VMW0"/>
<feature type="transmembrane region" description="Helical" evidence="8">
    <location>
        <begin position="104"/>
        <end position="133"/>
    </location>
</feature>
<proteinExistence type="predicted"/>
<dbReference type="GO" id="GO:0015297">
    <property type="term" value="F:antiporter activity"/>
    <property type="evidence" value="ECO:0007669"/>
    <property type="project" value="UniProtKB-KW"/>
</dbReference>
<feature type="transmembrane region" description="Helical" evidence="8">
    <location>
        <begin position="244"/>
        <end position="272"/>
    </location>
</feature>
<reference evidence="11" key="1">
    <citation type="submission" date="2016-10" db="EMBL/GenBank/DDBJ databases">
        <authorList>
            <person name="Varghese N."/>
            <person name="Submissions S."/>
        </authorList>
    </citation>
    <scope>NUCLEOTIDE SEQUENCE [LARGE SCALE GENOMIC DNA]</scope>
    <source>
        <strain evidence="11">DSM 45413</strain>
    </source>
</reference>
<evidence type="ECO:0000313" key="11">
    <source>
        <dbReference type="Proteomes" id="UP000198960"/>
    </source>
</evidence>
<dbReference type="RefSeq" id="WP_211435708.1">
    <property type="nucleotide sequence ID" value="NZ_FOEE01000013.1"/>
</dbReference>
<evidence type="ECO:0000259" key="9">
    <source>
        <dbReference type="Pfam" id="PF00999"/>
    </source>
</evidence>
<dbReference type="EMBL" id="FOEE01000013">
    <property type="protein sequence ID" value="SEP16719.1"/>
    <property type="molecule type" value="Genomic_DNA"/>
</dbReference>
<comment type="subcellular location">
    <subcellularLocation>
        <location evidence="1">Cell membrane</location>
        <topology evidence="1">Multi-pass membrane protein</topology>
    </subcellularLocation>
</comment>
<keyword evidence="11" id="KW-1185">Reference proteome</keyword>
<dbReference type="InterPro" id="IPR006153">
    <property type="entry name" value="Cation/H_exchanger_TM"/>
</dbReference>
<feature type="transmembrane region" description="Helical" evidence="8">
    <location>
        <begin position="172"/>
        <end position="195"/>
    </location>
</feature>
<protein>
    <submittedName>
        <fullName evidence="10">NhaP-type Na+/H+ or K+/H+ antiporter</fullName>
    </submittedName>
</protein>
<gene>
    <name evidence="10" type="ORF">SAMN05660991_03646</name>
</gene>
<feature type="transmembrane region" description="Helical" evidence="8">
    <location>
        <begin position="6"/>
        <end position="23"/>
    </location>
</feature>
<name>A0A1H8VMW0_9ACTN</name>
<evidence type="ECO:0000256" key="5">
    <source>
        <dbReference type="ARBA" id="ARBA00022989"/>
    </source>
</evidence>
<keyword evidence="4 8" id="KW-0812">Transmembrane</keyword>
<evidence type="ECO:0000256" key="3">
    <source>
        <dbReference type="ARBA" id="ARBA00022449"/>
    </source>
</evidence>
<dbReference type="Pfam" id="PF00999">
    <property type="entry name" value="Na_H_Exchanger"/>
    <property type="match status" value="1"/>
</dbReference>
<feature type="domain" description="Cation/H+ exchanger transmembrane" evidence="9">
    <location>
        <begin position="17"/>
        <end position="406"/>
    </location>
</feature>
<feature type="transmembrane region" description="Helical" evidence="8">
    <location>
        <begin position="61"/>
        <end position="83"/>
    </location>
</feature>
<keyword evidence="2" id="KW-0813">Transport</keyword>
<keyword evidence="3" id="KW-0050">Antiport</keyword>
<keyword evidence="7 8" id="KW-0472">Membrane</keyword>
<evidence type="ECO:0000256" key="6">
    <source>
        <dbReference type="ARBA" id="ARBA00023065"/>
    </source>
</evidence>
<dbReference type="PANTHER" id="PTHR32507:SF8">
    <property type="entry name" value="CNH1P"/>
    <property type="match status" value="1"/>
</dbReference>
<dbReference type="GO" id="GO:1902600">
    <property type="term" value="P:proton transmembrane transport"/>
    <property type="evidence" value="ECO:0007669"/>
    <property type="project" value="InterPro"/>
</dbReference>
<evidence type="ECO:0000256" key="4">
    <source>
        <dbReference type="ARBA" id="ARBA00022692"/>
    </source>
</evidence>
<dbReference type="GO" id="GO:0005886">
    <property type="term" value="C:plasma membrane"/>
    <property type="evidence" value="ECO:0007669"/>
    <property type="project" value="UniProtKB-SubCell"/>
</dbReference>
<feature type="transmembrane region" description="Helical" evidence="8">
    <location>
        <begin position="321"/>
        <end position="339"/>
    </location>
</feature>
<evidence type="ECO:0000313" key="10">
    <source>
        <dbReference type="EMBL" id="SEP16719.1"/>
    </source>
</evidence>
<feature type="transmembrane region" description="Helical" evidence="8">
    <location>
        <begin position="351"/>
        <end position="369"/>
    </location>
</feature>
<evidence type="ECO:0000256" key="1">
    <source>
        <dbReference type="ARBA" id="ARBA00004651"/>
    </source>
</evidence>
<sequence>MTLDPTGLAYAAAGVATLLAALLPRALSRAPLSMPMVFVGIGVLGFALIDGLPSPDPVRHGSVTVHLTEVVVLVSLMGAGLALDRPVGWRRWSTTWRLLAITMPLSVLAMALLGGWLLGLGAAAAMLLAAALAPTDPVLASEVQVAEPSEDVESEDEARFALTSEAGSNDGLAFPFVYAAIAVAASGLAPGGWLGEWLLVDVLWRIAAGVGTGIVVGFALRALFFSRPAERVGLAERAEGFIALAGIALAYGLAELVGGYGFVAVFAGACTVRAAERRHGRHQVLHAYVEQLERLLTVVVLVLVGGAVARGVLDDVGRREIVFAALLLLVVRPLTGWLAQLGGDTGRWERNAIAFFGVRGVGSLYYLAYGLEEADIPGAEQLWAVTVLVVLGSVVVHGITAGPAMLWLDRRRARRAERVHGTEEKAPVTPV</sequence>
<feature type="transmembrane region" description="Helical" evidence="8">
    <location>
        <begin position="381"/>
        <end position="408"/>
    </location>
</feature>
<keyword evidence="6" id="KW-0406">Ion transport</keyword>
<evidence type="ECO:0000256" key="7">
    <source>
        <dbReference type="ARBA" id="ARBA00023136"/>
    </source>
</evidence>
<organism evidence="10 11">
    <name type="scientific">Trujillonella endophytica</name>
    <dbReference type="NCBI Taxonomy" id="673521"/>
    <lineage>
        <taxon>Bacteria</taxon>
        <taxon>Bacillati</taxon>
        <taxon>Actinomycetota</taxon>
        <taxon>Actinomycetes</taxon>
        <taxon>Geodermatophilales</taxon>
        <taxon>Geodermatophilaceae</taxon>
        <taxon>Trujillonella</taxon>
    </lineage>
</organism>
<dbReference type="Proteomes" id="UP000198960">
    <property type="component" value="Unassembled WGS sequence"/>
</dbReference>
<evidence type="ECO:0000256" key="2">
    <source>
        <dbReference type="ARBA" id="ARBA00022448"/>
    </source>
</evidence>
<evidence type="ECO:0000256" key="8">
    <source>
        <dbReference type="SAM" id="Phobius"/>
    </source>
</evidence>
<dbReference type="PANTHER" id="PTHR32507">
    <property type="entry name" value="NA(+)/H(+) ANTIPORTER 1"/>
    <property type="match status" value="1"/>
</dbReference>
<feature type="transmembrane region" description="Helical" evidence="8">
    <location>
        <begin position="202"/>
        <end position="224"/>
    </location>
</feature>
<feature type="transmembrane region" description="Helical" evidence="8">
    <location>
        <begin position="292"/>
        <end position="309"/>
    </location>
</feature>
<keyword evidence="5 8" id="KW-1133">Transmembrane helix</keyword>
<accession>A0A1H8VMW0</accession>
<feature type="transmembrane region" description="Helical" evidence="8">
    <location>
        <begin position="30"/>
        <end position="49"/>
    </location>
</feature>
<dbReference type="STRING" id="673521.SAMN05660991_03646"/>